<feature type="region of interest" description="Disordered" evidence="1">
    <location>
        <begin position="62"/>
        <end position="121"/>
    </location>
</feature>
<evidence type="ECO:0000256" key="2">
    <source>
        <dbReference type="SAM" id="Phobius"/>
    </source>
</evidence>
<organism evidence="3 4">
    <name type="scientific">Sinorhizobium numidicum</name>
    <dbReference type="NCBI Taxonomy" id="680248"/>
    <lineage>
        <taxon>Bacteria</taxon>
        <taxon>Pseudomonadati</taxon>
        <taxon>Pseudomonadota</taxon>
        <taxon>Alphaproteobacteria</taxon>
        <taxon>Hyphomicrobiales</taxon>
        <taxon>Rhizobiaceae</taxon>
        <taxon>Sinorhizobium/Ensifer group</taxon>
        <taxon>Sinorhizobium</taxon>
    </lineage>
</organism>
<keyword evidence="2" id="KW-0812">Transmembrane</keyword>
<evidence type="ECO:0000256" key="1">
    <source>
        <dbReference type="SAM" id="MobiDB-lite"/>
    </source>
</evidence>
<feature type="compositionally biased region" description="Basic and acidic residues" evidence="1">
    <location>
        <begin position="1"/>
        <end position="12"/>
    </location>
</feature>
<keyword evidence="2" id="KW-0472">Membrane</keyword>
<reference evidence="3 4" key="1">
    <citation type="submission" date="2023-03" db="EMBL/GenBank/DDBJ databases">
        <authorList>
            <person name="Kaur S."/>
            <person name="Espinosa-Saiz D."/>
            <person name="Velazquez E."/>
            <person name="Menendez E."/>
            <person name="diCenzo G.C."/>
        </authorList>
    </citation>
    <scope>NUCLEOTIDE SEQUENCE [LARGE SCALE GENOMIC DNA]</scope>
    <source>
        <strain evidence="3 4">LMG 27395</strain>
    </source>
</reference>
<dbReference type="RefSeq" id="WP_280735688.1">
    <property type="nucleotide sequence ID" value="NZ_CP120368.1"/>
</dbReference>
<proteinExistence type="predicted"/>
<gene>
    <name evidence="3" type="ORF">PYH38_003676</name>
</gene>
<evidence type="ECO:0000313" key="3">
    <source>
        <dbReference type="EMBL" id="WEX84770.1"/>
    </source>
</evidence>
<evidence type="ECO:0000313" key="4">
    <source>
        <dbReference type="Proteomes" id="UP001235547"/>
    </source>
</evidence>
<feature type="transmembrane region" description="Helical" evidence="2">
    <location>
        <begin position="37"/>
        <end position="57"/>
    </location>
</feature>
<protein>
    <submittedName>
        <fullName evidence="3">Uncharacterized protein</fullName>
    </submittedName>
</protein>
<feature type="compositionally biased region" description="Pro residues" evidence="1">
    <location>
        <begin position="99"/>
        <end position="121"/>
    </location>
</feature>
<keyword evidence="4" id="KW-1185">Reference proteome</keyword>
<dbReference type="Proteomes" id="UP001235547">
    <property type="component" value="Chromosome 1"/>
</dbReference>
<accession>A0ABY8D1K1</accession>
<keyword evidence="2" id="KW-1133">Transmembrane helix</keyword>
<sequence length="121" mass="12858">MTQPEEFKERPPIDPATGQPTPRETETRRAWSGRSTWPLLIILLAGLVLALIAWLPAELTRDAEDTTQPPATSDQSTTTQPPAAEPTTPPATETTPAAPETPPAPQTPATPAPQPQSPPAQ</sequence>
<dbReference type="EMBL" id="CP120371">
    <property type="protein sequence ID" value="WEX84770.1"/>
    <property type="molecule type" value="Genomic_DNA"/>
</dbReference>
<feature type="region of interest" description="Disordered" evidence="1">
    <location>
        <begin position="1"/>
        <end position="35"/>
    </location>
</feature>
<name>A0ABY8D1K1_9HYPH</name>